<dbReference type="SMART" id="SM00490">
    <property type="entry name" value="HELICc"/>
    <property type="match status" value="1"/>
</dbReference>
<dbReference type="Pfam" id="PF00176">
    <property type="entry name" value="SNF2-rel_dom"/>
    <property type="match status" value="1"/>
</dbReference>
<dbReference type="Pfam" id="PF00271">
    <property type="entry name" value="Helicase_C"/>
    <property type="match status" value="1"/>
</dbReference>
<comment type="caution">
    <text evidence="6">The sequence shown here is derived from an EMBL/GenBank/DDBJ whole genome shotgun (WGS) entry which is preliminary data.</text>
</comment>
<dbReference type="InterPro" id="IPR014001">
    <property type="entry name" value="Helicase_ATP-bd"/>
</dbReference>
<dbReference type="GO" id="GO:0005524">
    <property type="term" value="F:ATP binding"/>
    <property type="evidence" value="ECO:0007669"/>
    <property type="project" value="InterPro"/>
</dbReference>
<keyword evidence="2" id="KW-0862">Zinc</keyword>
<evidence type="ECO:0000313" key="6">
    <source>
        <dbReference type="EMBL" id="OAK51641.1"/>
    </source>
</evidence>
<dbReference type="CDD" id="cd18012">
    <property type="entry name" value="DEXQc_arch_SWI2_SNF2"/>
    <property type="match status" value="1"/>
</dbReference>
<dbReference type="InterPro" id="IPR007527">
    <property type="entry name" value="Znf_SWIM"/>
</dbReference>
<organism evidence="6 7">
    <name type="scientific">Rhodococcoides kyotonense</name>
    <dbReference type="NCBI Taxonomy" id="398843"/>
    <lineage>
        <taxon>Bacteria</taxon>
        <taxon>Bacillati</taxon>
        <taxon>Actinomycetota</taxon>
        <taxon>Actinomycetes</taxon>
        <taxon>Mycobacteriales</taxon>
        <taxon>Nocardiaceae</taxon>
        <taxon>Rhodococcoides</taxon>
    </lineage>
</organism>
<proteinExistence type="predicted"/>
<feature type="domain" description="Helicase ATP-binding" evidence="4">
    <location>
        <begin position="637"/>
        <end position="800"/>
    </location>
</feature>
<keyword evidence="7" id="KW-1185">Reference proteome</keyword>
<accession>A0A177Y869</accession>
<dbReference type="PROSITE" id="PS50966">
    <property type="entry name" value="ZF_SWIM"/>
    <property type="match status" value="1"/>
</dbReference>
<dbReference type="CDD" id="cd18793">
    <property type="entry name" value="SF2_C_SNF"/>
    <property type="match status" value="1"/>
</dbReference>
<sequence>MTIPAMDDLDFDALEVRFGSAVFARGTQYFDEGRVGYVEWNEAASTLTASVRGNRVTPYATSISVGIEAGRMCSVDYGRCNCPVVFNCKHIVATLLQARADGRTTAKATHGLPMVGHWSQALAPIRRVGEERRQRGFGLQLGVRPSSGRSDAVGLFARPVRFDSRGAWFTRGVSWSSLSATSDHRLERQSEILRELHALSRVRAHVVIRHFYEAHDASLVDLSEVPGRMLWSLLDEARDAGVTLVHTRRELGEIPWPGTAAFVVDITGDDIGTLTLQGRVTVDDETIPSERRRFVGSDNAGIVYWDAGSDYTTHGFRLAALTQSVPAALRRVSNSSLPLTIPVADRTDFAVNYLPALERDSTIVSSDASYTPPVFAGPDLHITVTHIGGSRLTISALWRYYLDDREFDYAADVLGAGDGLRDAASEIALLRSVLDLIGRNDSSPGSFTPFTVADTEAALFVVDVLPQLDGYDNVHVSTIGDVPDFEDVSDDVGVAVSTEALTNDNDWFDLGVVVTVDGTDIAFASVLTAITRGATHMLLDDGRFFSLARPSLEKLRRLVQEARDLQDDPEGPLRISRYQASLWEELAEIGEVTRQADAWRRQVAALLQLDSVPPRDPPPGLDAVLRPYQVDGYSWLSFLWTHGLGGILADDMGLGKTVQTLAMIVDAKEKGALTAPLVIVAPTSVVHNWAREAAKFAPCLTVATVAETRARRRFYVAEIAASVDVVVTSYTVFRLDFDDFDAVAWSGLVLDEAQYVKNHKGKTYHCARRLSANFKLAITGTPMENNLMELWALLSITAPGLFPSPNRFIEHCRTPIERSGNVDVLNTLRRRIKPLVLRRTKEIVAQDLPPKQEQIIDVDLHPRHRKVYETRLARERQKILGLLDDFERNRVIILRSLTILRQLSLDASLVDDTHADIPSAKIDELVTQLRDVVDGGHRALVFSQFTRFLGRIRERLEDEGIELVYLDGTTRNRADVVERFTSGDAPVFLISLKAGGVGLTLTEADYCFIMDPWWNPATEAQAVDRAHRIGQTRTVFVNRYVARNTIEEKVMDLKERKAKLSASVLDDGGAFSGSLSADDIRGLFE</sequence>
<protein>
    <recommendedName>
        <fullName evidence="8">Helicase</fullName>
    </recommendedName>
</protein>
<dbReference type="Gene3D" id="3.40.50.10810">
    <property type="entry name" value="Tandem AAA-ATPase domain"/>
    <property type="match status" value="1"/>
</dbReference>
<gene>
    <name evidence="6" type="ORF">A3K89_10135</name>
</gene>
<dbReference type="InterPro" id="IPR038718">
    <property type="entry name" value="SNF2-like_sf"/>
</dbReference>
<dbReference type="InterPro" id="IPR049730">
    <property type="entry name" value="SNF2/RAD54-like_C"/>
</dbReference>
<evidence type="ECO:0000256" key="1">
    <source>
        <dbReference type="ARBA" id="ARBA00022801"/>
    </source>
</evidence>
<evidence type="ECO:0000259" key="3">
    <source>
        <dbReference type="PROSITE" id="PS50966"/>
    </source>
</evidence>
<feature type="domain" description="SWIM-type" evidence="3">
    <location>
        <begin position="61"/>
        <end position="99"/>
    </location>
</feature>
<evidence type="ECO:0000259" key="5">
    <source>
        <dbReference type="PROSITE" id="PS51194"/>
    </source>
</evidence>
<dbReference type="SUPFAM" id="SSF52540">
    <property type="entry name" value="P-loop containing nucleoside triphosphate hydrolases"/>
    <property type="match status" value="2"/>
</dbReference>
<dbReference type="AlphaFoldDB" id="A0A177Y869"/>
<reference evidence="6 7" key="1">
    <citation type="submission" date="2016-03" db="EMBL/GenBank/DDBJ databases">
        <title>Genome sequence of Rhodococcus kyotonensis KB10.</title>
        <authorList>
            <person name="Jeong H."/>
            <person name="Hong C.E."/>
            <person name="Jo S.H."/>
            <person name="Park J.M."/>
        </authorList>
    </citation>
    <scope>NUCLEOTIDE SEQUENCE [LARGE SCALE GENOMIC DNA]</scope>
    <source>
        <strain evidence="6 7">KB10</strain>
    </source>
</reference>
<keyword evidence="2" id="KW-0863">Zinc-finger</keyword>
<dbReference type="GO" id="GO:0016787">
    <property type="term" value="F:hydrolase activity"/>
    <property type="evidence" value="ECO:0007669"/>
    <property type="project" value="UniProtKB-KW"/>
</dbReference>
<dbReference type="RefSeq" id="WP_068430132.1">
    <property type="nucleotide sequence ID" value="NZ_LVHI01000037.1"/>
</dbReference>
<keyword evidence="1" id="KW-0378">Hydrolase</keyword>
<feature type="domain" description="Helicase C-terminal" evidence="5">
    <location>
        <begin position="921"/>
        <end position="1081"/>
    </location>
</feature>
<dbReference type="GO" id="GO:0008270">
    <property type="term" value="F:zinc ion binding"/>
    <property type="evidence" value="ECO:0007669"/>
    <property type="project" value="UniProtKB-KW"/>
</dbReference>
<dbReference type="Proteomes" id="UP000077519">
    <property type="component" value="Unassembled WGS sequence"/>
</dbReference>
<dbReference type="Gene3D" id="3.40.50.300">
    <property type="entry name" value="P-loop containing nucleotide triphosphate hydrolases"/>
    <property type="match status" value="1"/>
</dbReference>
<dbReference type="InterPro" id="IPR027417">
    <property type="entry name" value="P-loop_NTPase"/>
</dbReference>
<dbReference type="EMBL" id="LVHI01000037">
    <property type="protein sequence ID" value="OAK51641.1"/>
    <property type="molecule type" value="Genomic_DNA"/>
</dbReference>
<dbReference type="SMART" id="SM00487">
    <property type="entry name" value="DEXDc"/>
    <property type="match status" value="1"/>
</dbReference>
<evidence type="ECO:0000259" key="4">
    <source>
        <dbReference type="PROSITE" id="PS51192"/>
    </source>
</evidence>
<dbReference type="PROSITE" id="PS51194">
    <property type="entry name" value="HELICASE_CTER"/>
    <property type="match status" value="1"/>
</dbReference>
<dbReference type="InterPro" id="IPR001650">
    <property type="entry name" value="Helicase_C-like"/>
</dbReference>
<evidence type="ECO:0000256" key="2">
    <source>
        <dbReference type="PROSITE-ProRule" id="PRU00325"/>
    </source>
</evidence>
<name>A0A177Y869_9NOCA</name>
<dbReference type="InterPro" id="IPR000330">
    <property type="entry name" value="SNF2_N"/>
</dbReference>
<evidence type="ECO:0008006" key="8">
    <source>
        <dbReference type="Google" id="ProtNLM"/>
    </source>
</evidence>
<evidence type="ECO:0000313" key="7">
    <source>
        <dbReference type="Proteomes" id="UP000077519"/>
    </source>
</evidence>
<dbReference type="PROSITE" id="PS51192">
    <property type="entry name" value="HELICASE_ATP_BIND_1"/>
    <property type="match status" value="1"/>
</dbReference>
<dbReference type="PANTHER" id="PTHR10799">
    <property type="entry name" value="SNF2/RAD54 HELICASE FAMILY"/>
    <property type="match status" value="1"/>
</dbReference>
<keyword evidence="2" id="KW-0479">Metal-binding</keyword>